<dbReference type="PANTHER" id="PTHR10605">
    <property type="entry name" value="HEPARAN SULFATE SULFOTRANSFERASE"/>
    <property type="match status" value="1"/>
</dbReference>
<dbReference type="RefSeq" id="WP_183807266.1">
    <property type="nucleotide sequence ID" value="NZ_JACIEE010000009.1"/>
</dbReference>
<organism evidence="4 5">
    <name type="scientific">Mycoplana azooxidifex</name>
    <dbReference type="NCBI Taxonomy" id="1636188"/>
    <lineage>
        <taxon>Bacteria</taxon>
        <taxon>Pseudomonadati</taxon>
        <taxon>Pseudomonadota</taxon>
        <taxon>Alphaproteobacteria</taxon>
        <taxon>Hyphomicrobiales</taxon>
        <taxon>Rhizobiaceae</taxon>
        <taxon>Mycoplana</taxon>
    </lineage>
</organism>
<proteinExistence type="predicted"/>
<gene>
    <name evidence="4" type="ORF">GGQ64_004247</name>
</gene>
<sequence length="249" mass="28492">MHVGHIIIIGAMKAGTTTLHNLLSQHSQITMSHVNGYKSMKELDYFLQDRGRSYDRYFRKGPPEGTWTLEASPSYSKNYLENGCAERIAALKKQKKLVYILRDPIDRIDSQMSHNVSRGRTLPEPRALRVYSNTSRYWSHIQRFDAAGLSDSLLLLDFDDLCQDPVGTARKVQEFVGLGLEDPADVRVHNSRRTAGRVLTEEQERSYWARVRPDVRALAVSGRFPAAQKWLDTWSAKFGRSSPRRRSPE</sequence>
<dbReference type="AlphaFoldDB" id="A0A7W6D961"/>
<dbReference type="GO" id="GO:0008146">
    <property type="term" value="F:sulfotransferase activity"/>
    <property type="evidence" value="ECO:0007669"/>
    <property type="project" value="InterPro"/>
</dbReference>
<dbReference type="Proteomes" id="UP000574761">
    <property type="component" value="Unassembled WGS sequence"/>
</dbReference>
<dbReference type="EMBL" id="JACIEE010000009">
    <property type="protein sequence ID" value="MBB3979011.1"/>
    <property type="molecule type" value="Genomic_DNA"/>
</dbReference>
<feature type="domain" description="Sulfotransferase" evidence="3">
    <location>
        <begin position="5"/>
        <end position="181"/>
    </location>
</feature>
<keyword evidence="2" id="KW-0325">Glycoprotein</keyword>
<evidence type="ECO:0000313" key="5">
    <source>
        <dbReference type="Proteomes" id="UP000574761"/>
    </source>
</evidence>
<dbReference type="InterPro" id="IPR000863">
    <property type="entry name" value="Sulfotransferase_dom"/>
</dbReference>
<evidence type="ECO:0000259" key="3">
    <source>
        <dbReference type="Pfam" id="PF00685"/>
    </source>
</evidence>
<evidence type="ECO:0000256" key="1">
    <source>
        <dbReference type="ARBA" id="ARBA00022679"/>
    </source>
</evidence>
<keyword evidence="5" id="KW-1185">Reference proteome</keyword>
<dbReference type="Pfam" id="PF00685">
    <property type="entry name" value="Sulfotransfer_1"/>
    <property type="match status" value="1"/>
</dbReference>
<dbReference type="InterPro" id="IPR037359">
    <property type="entry name" value="NST/OST"/>
</dbReference>
<comment type="caution">
    <text evidence="4">The sequence shown here is derived from an EMBL/GenBank/DDBJ whole genome shotgun (WGS) entry which is preliminary data.</text>
</comment>
<dbReference type="SUPFAM" id="SSF52540">
    <property type="entry name" value="P-loop containing nucleoside triphosphate hydrolases"/>
    <property type="match status" value="1"/>
</dbReference>
<name>A0A7W6D961_9HYPH</name>
<reference evidence="4 5" key="1">
    <citation type="submission" date="2020-08" db="EMBL/GenBank/DDBJ databases">
        <title>Genomic Encyclopedia of Type Strains, Phase IV (KMG-IV): sequencing the most valuable type-strain genomes for metagenomic binning, comparative biology and taxonomic classification.</title>
        <authorList>
            <person name="Goeker M."/>
        </authorList>
    </citation>
    <scope>NUCLEOTIDE SEQUENCE [LARGE SCALE GENOMIC DNA]</scope>
    <source>
        <strain evidence="4 5">DSM 100211</strain>
    </source>
</reference>
<dbReference type="InterPro" id="IPR027417">
    <property type="entry name" value="P-loop_NTPase"/>
</dbReference>
<evidence type="ECO:0000313" key="4">
    <source>
        <dbReference type="EMBL" id="MBB3979011.1"/>
    </source>
</evidence>
<evidence type="ECO:0000256" key="2">
    <source>
        <dbReference type="ARBA" id="ARBA00023180"/>
    </source>
</evidence>
<dbReference type="PANTHER" id="PTHR10605:SF56">
    <property type="entry name" value="BIFUNCTIONAL HEPARAN SULFATE N-DEACETYLASE_N-SULFOTRANSFERASE"/>
    <property type="match status" value="1"/>
</dbReference>
<accession>A0A7W6D961</accession>
<protein>
    <recommendedName>
        <fullName evidence="3">Sulfotransferase domain-containing protein</fullName>
    </recommendedName>
</protein>
<dbReference type="Gene3D" id="3.40.50.300">
    <property type="entry name" value="P-loop containing nucleotide triphosphate hydrolases"/>
    <property type="match status" value="1"/>
</dbReference>
<keyword evidence="1" id="KW-0808">Transferase</keyword>